<evidence type="ECO:0000256" key="3">
    <source>
        <dbReference type="ARBA" id="ARBA00022833"/>
    </source>
</evidence>
<dbReference type="GO" id="GO:0008270">
    <property type="term" value="F:zinc ion binding"/>
    <property type="evidence" value="ECO:0007669"/>
    <property type="project" value="UniProtKB-KW"/>
</dbReference>
<dbReference type="InterPro" id="IPR002893">
    <property type="entry name" value="Znf_MYND"/>
</dbReference>
<comment type="caution">
    <text evidence="6">The sequence shown here is derived from an EMBL/GenBank/DDBJ whole genome shotgun (WGS) entry which is preliminary data.</text>
</comment>
<evidence type="ECO:0000259" key="4">
    <source>
        <dbReference type="Pfam" id="PF01753"/>
    </source>
</evidence>
<name>A0A8H6ME99_9AGAR</name>
<dbReference type="Pfam" id="PF14737">
    <property type="entry name" value="DUF4470"/>
    <property type="match status" value="1"/>
</dbReference>
<keyword evidence="1" id="KW-0479">Metal-binding</keyword>
<dbReference type="GO" id="GO:0005634">
    <property type="term" value="C:nucleus"/>
    <property type="evidence" value="ECO:0007669"/>
    <property type="project" value="TreeGrafter"/>
</dbReference>
<feature type="domain" description="MYND-type" evidence="4">
    <location>
        <begin position="1135"/>
        <end position="1166"/>
    </location>
</feature>
<keyword evidence="7" id="KW-1185">Reference proteome</keyword>
<accession>A0A8H6ME99</accession>
<keyword evidence="2" id="KW-0863">Zinc-finger</keyword>
<dbReference type="AlphaFoldDB" id="A0A8H6ME99"/>
<dbReference type="InterPro" id="IPR024119">
    <property type="entry name" value="TF_DEAF-1"/>
</dbReference>
<evidence type="ECO:0000256" key="1">
    <source>
        <dbReference type="ARBA" id="ARBA00022723"/>
    </source>
</evidence>
<reference evidence="6 7" key="1">
    <citation type="submission" date="2020-07" db="EMBL/GenBank/DDBJ databases">
        <title>Comparative genomics of pyrophilous fungi reveals a link between fire events and developmental genes.</title>
        <authorList>
            <consortium name="DOE Joint Genome Institute"/>
            <person name="Steindorff A.S."/>
            <person name="Carver A."/>
            <person name="Calhoun S."/>
            <person name="Stillman K."/>
            <person name="Liu H."/>
            <person name="Lipzen A."/>
            <person name="Pangilinan J."/>
            <person name="Labutti K."/>
            <person name="Bruns T.D."/>
            <person name="Grigoriev I.V."/>
        </authorList>
    </citation>
    <scope>NUCLEOTIDE SEQUENCE [LARGE SCALE GENOMIC DNA]</scope>
    <source>
        <strain evidence="6 7">CBS 144469</strain>
    </source>
</reference>
<protein>
    <recommendedName>
        <fullName evidence="8">MYND-type domain-containing protein</fullName>
    </recommendedName>
</protein>
<dbReference type="SUPFAM" id="SSF144232">
    <property type="entry name" value="HIT/MYND zinc finger-like"/>
    <property type="match status" value="1"/>
</dbReference>
<keyword evidence="3" id="KW-0862">Zinc</keyword>
<dbReference type="OrthoDB" id="432970at2759"/>
<evidence type="ECO:0000259" key="5">
    <source>
        <dbReference type="Pfam" id="PF14737"/>
    </source>
</evidence>
<proteinExistence type="predicted"/>
<dbReference type="InterPro" id="IPR027974">
    <property type="entry name" value="DUF4470"/>
</dbReference>
<dbReference type="EMBL" id="JACGCI010000008">
    <property type="protein sequence ID" value="KAF6761901.1"/>
    <property type="molecule type" value="Genomic_DNA"/>
</dbReference>
<evidence type="ECO:0000313" key="6">
    <source>
        <dbReference type="EMBL" id="KAF6761901.1"/>
    </source>
</evidence>
<feature type="domain" description="DUF4470" evidence="5">
    <location>
        <begin position="15"/>
        <end position="106"/>
    </location>
</feature>
<sequence length="1166" mass="129800">MAHPTLWLPKSFFYPIGNTPATSLTEYIPPDVDAKVLVLGCGDFRNTLYTIFSDSKLPFERSLDFTFCDVEPAVLARNILIYTLLYDRADEETIRKVWKIYVDVFIDKESFDLIRGALGCPYGTFVKFCTEDTMVTLRQYWGRYLFKDRDAAAAKPAVLKDLKAVYDKRVSGGYVDPSQRASGIMILEYGLLGAEHFKHYWKHGVTDVDHSEMNRATHVNTTLLYSSSGDALNIHYGTHPISCFHLAPALAPTQEHLSTPAKSMPGIIAIIKSQFAGWCSAFHHRMTDPHLKANVKLRFFAGNAITFCKALRAVLRGGPLRTTEYTNSWGCSTIFFAENYLHKSAQPAPLSFNVIETSNLADHIGFLNILLITSPLLEQTPTSVLFTHCLVGSKDVSRQHLSALEQIGVDLPLISLVFGLSPERATSMFTSQSMAQEAMASGLTQSFQLFEFNLWRTSAPAAAGLAQTFTCQPADLARTLFKTYLSLFPDEGLAGFKDMGKPGYGLRHHTRDSFIYLLSLVKDSFSGDWNVVMDCIMLLVESDRTLLVGLQNYQDLCRGLHLADLRKVMPDPNEFAVHTPNKHFENWAEPIPSFVYVGLVVPRVKIQQLLDEFKEIVTPCLQCELLCPGAQNFFTSIQPTFGTIEVSGEGAQKTAIIHEDLAGWWGRSDMVVYFPAPAWMFVKWAFKNLEVGLFMFGISARDHFLKTLGLQLCIFSTLLTDQSHTFVLRDRPRLASQMALQNEASAGPPLLSSPSPAEHIPQQVTLKFGESRPSSLTIQCLVEDPTAKANLADKSTKVEAKSITVTSVEVSFKAFKSTLHFPYPIDHTTLVTRIARKSSYVEIEGRILSQRAVDIPVELKPFPVALLDGGGIHALSMHYLALDALPSFRSPLPPKYEHKWMQPHFSFSLTEEKEKAKLSSKPQPPSLELKDSLFNIFSRFLDTNKGNPTMFHLSQPADGVGTYAILFVSRVKIDLTAHTVVADACVLPFSYDTCSLAAMHVAIRKMESDIRAGRLRSISVQTPEEERAWWMAYLPTAVERCRAWKHKVDCKYITEGAPRGLELGKDPICECGRGKNLGPFSEVKGWEPFAPYVTRLALGMPFSTSLLGGMASKLRSSLDEKRDTKTVSAVDREGCAACGGPGKPKLLFCSRCKGIQYCSSVCQRAD</sequence>
<gene>
    <name evidence="6" type="ORF">DFP72DRAFT_1164790</name>
</gene>
<dbReference type="PANTHER" id="PTHR10237:SF15">
    <property type="entry name" value="LD37257P"/>
    <property type="match status" value="1"/>
</dbReference>
<evidence type="ECO:0000256" key="2">
    <source>
        <dbReference type="ARBA" id="ARBA00022771"/>
    </source>
</evidence>
<dbReference type="Pfam" id="PF01753">
    <property type="entry name" value="zf-MYND"/>
    <property type="match status" value="1"/>
</dbReference>
<organism evidence="6 7">
    <name type="scientific">Ephemerocybe angulata</name>
    <dbReference type="NCBI Taxonomy" id="980116"/>
    <lineage>
        <taxon>Eukaryota</taxon>
        <taxon>Fungi</taxon>
        <taxon>Dikarya</taxon>
        <taxon>Basidiomycota</taxon>
        <taxon>Agaricomycotina</taxon>
        <taxon>Agaricomycetes</taxon>
        <taxon>Agaricomycetidae</taxon>
        <taxon>Agaricales</taxon>
        <taxon>Agaricineae</taxon>
        <taxon>Psathyrellaceae</taxon>
        <taxon>Ephemerocybe</taxon>
    </lineage>
</organism>
<dbReference type="Proteomes" id="UP000521943">
    <property type="component" value="Unassembled WGS sequence"/>
</dbReference>
<evidence type="ECO:0008006" key="8">
    <source>
        <dbReference type="Google" id="ProtNLM"/>
    </source>
</evidence>
<evidence type="ECO:0000313" key="7">
    <source>
        <dbReference type="Proteomes" id="UP000521943"/>
    </source>
</evidence>
<dbReference type="PANTHER" id="PTHR10237">
    <property type="entry name" value="DEFORMED EPIDERMAL AUTOREGULATORY FACTOR 1 HOMOLOG SUPPRESSIN"/>
    <property type="match status" value="1"/>
</dbReference>
<dbReference type="Gene3D" id="6.10.140.2220">
    <property type="match status" value="1"/>
</dbReference>
<dbReference type="GO" id="GO:0000981">
    <property type="term" value="F:DNA-binding transcription factor activity, RNA polymerase II-specific"/>
    <property type="evidence" value="ECO:0007669"/>
    <property type="project" value="TreeGrafter"/>
</dbReference>